<keyword evidence="2" id="KW-0012">Acyltransferase</keyword>
<keyword evidence="6" id="KW-1185">Reference proteome</keyword>
<proteinExistence type="predicted"/>
<name>A0AA39ZHC3_9PEZI</name>
<evidence type="ECO:0000313" key="5">
    <source>
        <dbReference type="EMBL" id="KAK0671085.1"/>
    </source>
</evidence>
<feature type="region of interest" description="Disordered" evidence="3">
    <location>
        <begin position="1"/>
        <end position="38"/>
    </location>
</feature>
<dbReference type="CDD" id="cd04301">
    <property type="entry name" value="NAT_SF"/>
    <property type="match status" value="1"/>
</dbReference>
<dbReference type="InterPro" id="IPR051635">
    <property type="entry name" value="SNAT-like"/>
</dbReference>
<feature type="domain" description="N-acetyltransferase" evidence="4">
    <location>
        <begin position="73"/>
        <end position="277"/>
    </location>
</feature>
<dbReference type="SUPFAM" id="SSF55729">
    <property type="entry name" value="Acyl-CoA N-acyltransferases (Nat)"/>
    <property type="match status" value="1"/>
</dbReference>
<evidence type="ECO:0000259" key="4">
    <source>
        <dbReference type="PROSITE" id="PS51186"/>
    </source>
</evidence>
<dbReference type="GO" id="GO:0005737">
    <property type="term" value="C:cytoplasm"/>
    <property type="evidence" value="ECO:0007669"/>
    <property type="project" value="TreeGrafter"/>
</dbReference>
<keyword evidence="1" id="KW-0808">Transferase</keyword>
<comment type="caution">
    <text evidence="5">The sequence shown here is derived from an EMBL/GenBank/DDBJ whole genome shotgun (WGS) entry which is preliminary data.</text>
</comment>
<protein>
    <recommendedName>
        <fullName evidence="4">N-acetyltransferase domain-containing protein</fullName>
    </recommendedName>
</protein>
<dbReference type="GO" id="GO:0004059">
    <property type="term" value="F:aralkylamine N-acetyltransferase activity"/>
    <property type="evidence" value="ECO:0007669"/>
    <property type="project" value="TreeGrafter"/>
</dbReference>
<organism evidence="5 6">
    <name type="scientific">Cercophora samala</name>
    <dbReference type="NCBI Taxonomy" id="330535"/>
    <lineage>
        <taxon>Eukaryota</taxon>
        <taxon>Fungi</taxon>
        <taxon>Dikarya</taxon>
        <taxon>Ascomycota</taxon>
        <taxon>Pezizomycotina</taxon>
        <taxon>Sordariomycetes</taxon>
        <taxon>Sordariomycetidae</taxon>
        <taxon>Sordariales</taxon>
        <taxon>Lasiosphaeriaceae</taxon>
        <taxon>Cercophora</taxon>
    </lineage>
</organism>
<dbReference type="PANTHER" id="PTHR10908">
    <property type="entry name" value="SEROTONIN N-ACETYLTRANSFERASE"/>
    <property type="match status" value="1"/>
</dbReference>
<dbReference type="Proteomes" id="UP001174997">
    <property type="component" value="Unassembled WGS sequence"/>
</dbReference>
<accession>A0AA39ZHC3</accession>
<evidence type="ECO:0000256" key="1">
    <source>
        <dbReference type="ARBA" id="ARBA00022679"/>
    </source>
</evidence>
<gene>
    <name evidence="5" type="ORF">QBC41DRAFT_61611</name>
</gene>
<feature type="compositionally biased region" description="Basic and acidic residues" evidence="3">
    <location>
        <begin position="1"/>
        <end position="14"/>
    </location>
</feature>
<evidence type="ECO:0000313" key="6">
    <source>
        <dbReference type="Proteomes" id="UP001174997"/>
    </source>
</evidence>
<dbReference type="Pfam" id="PF13673">
    <property type="entry name" value="Acetyltransf_10"/>
    <property type="match status" value="1"/>
</dbReference>
<feature type="compositionally biased region" description="Acidic residues" evidence="3">
    <location>
        <begin position="25"/>
        <end position="38"/>
    </location>
</feature>
<dbReference type="PROSITE" id="PS51186">
    <property type="entry name" value="GNAT"/>
    <property type="match status" value="1"/>
</dbReference>
<sequence>MVNHIEEQPAREDVNPPTTASPDPVDGEQAIDESSDVDGDFAQLQKTLSQKRRAEKDCPESRLQKALPFTFLPNIRPLTVSDVPSCVQLENAAFTNPEHRASREKFEYRLTTCPELSLGVFCTVIPSQLPPSCKLPTLSTARPVETDRADGALSVLLAHIVSTRGTGKVVSDADMDYPRDWRTRQGKSAHVGHQEAGRLVAVHSLAVLPGLQGCGIGQMIMKAYLQQVKNMGLGEGVGLICQDYLVGYYERFGYKNLGPSKAQFGGGGWNDMVFDLSGSTE</sequence>
<evidence type="ECO:0000256" key="2">
    <source>
        <dbReference type="ARBA" id="ARBA00023315"/>
    </source>
</evidence>
<evidence type="ECO:0000256" key="3">
    <source>
        <dbReference type="SAM" id="MobiDB-lite"/>
    </source>
</evidence>
<dbReference type="InterPro" id="IPR016181">
    <property type="entry name" value="Acyl_CoA_acyltransferase"/>
</dbReference>
<reference evidence="5" key="1">
    <citation type="submission" date="2023-06" db="EMBL/GenBank/DDBJ databases">
        <title>Genome-scale phylogeny and comparative genomics of the fungal order Sordariales.</title>
        <authorList>
            <consortium name="Lawrence Berkeley National Laboratory"/>
            <person name="Hensen N."/>
            <person name="Bonometti L."/>
            <person name="Westerberg I."/>
            <person name="Brannstrom I.O."/>
            <person name="Guillou S."/>
            <person name="Cros-Aarteil S."/>
            <person name="Calhoun S."/>
            <person name="Haridas S."/>
            <person name="Kuo A."/>
            <person name="Mondo S."/>
            <person name="Pangilinan J."/>
            <person name="Riley R."/>
            <person name="Labutti K."/>
            <person name="Andreopoulos B."/>
            <person name="Lipzen A."/>
            <person name="Chen C."/>
            <person name="Yanf M."/>
            <person name="Daum C."/>
            <person name="Ng V."/>
            <person name="Clum A."/>
            <person name="Steindorff A."/>
            <person name="Ohm R."/>
            <person name="Martin F."/>
            <person name="Silar P."/>
            <person name="Natvig D."/>
            <person name="Lalanne C."/>
            <person name="Gautier V."/>
            <person name="Ament-Velasquez S.L."/>
            <person name="Kruys A."/>
            <person name="Hutchinson M.I."/>
            <person name="Powell A.J."/>
            <person name="Barry K."/>
            <person name="Miller A.N."/>
            <person name="Grigoriev I.V."/>
            <person name="Debuchy R."/>
            <person name="Gladieux P."/>
            <person name="Thoren M.H."/>
            <person name="Johannesson H."/>
        </authorList>
    </citation>
    <scope>NUCLEOTIDE SEQUENCE</scope>
    <source>
        <strain evidence="5">CBS 307.81</strain>
    </source>
</reference>
<dbReference type="Gene3D" id="3.40.630.30">
    <property type="match status" value="1"/>
</dbReference>
<dbReference type="PANTHER" id="PTHR10908:SF0">
    <property type="entry name" value="SEROTONIN N-ACETYLTRANSFERASE"/>
    <property type="match status" value="1"/>
</dbReference>
<dbReference type="EMBL" id="JAULSY010000024">
    <property type="protein sequence ID" value="KAK0671085.1"/>
    <property type="molecule type" value="Genomic_DNA"/>
</dbReference>
<dbReference type="AlphaFoldDB" id="A0AA39ZHC3"/>
<dbReference type="InterPro" id="IPR000182">
    <property type="entry name" value="GNAT_dom"/>
</dbReference>